<organism evidence="1 2">
    <name type="scientific">Albugo candida</name>
    <dbReference type="NCBI Taxonomy" id="65357"/>
    <lineage>
        <taxon>Eukaryota</taxon>
        <taxon>Sar</taxon>
        <taxon>Stramenopiles</taxon>
        <taxon>Oomycota</taxon>
        <taxon>Peronosporomycetes</taxon>
        <taxon>Albuginales</taxon>
        <taxon>Albuginaceae</taxon>
        <taxon>Albugo</taxon>
    </lineage>
</organism>
<keyword evidence="2" id="KW-1185">Reference proteome</keyword>
<dbReference type="InParanoid" id="A0A024GN77"/>
<dbReference type="Proteomes" id="UP000053237">
    <property type="component" value="Unassembled WGS sequence"/>
</dbReference>
<proteinExistence type="predicted"/>
<reference evidence="1 2" key="1">
    <citation type="submission" date="2012-05" db="EMBL/GenBank/DDBJ databases">
        <title>Recombination and specialization in a pathogen metapopulation.</title>
        <authorList>
            <person name="Gardiner A."/>
            <person name="Kemen E."/>
            <person name="Schultz-Larsen T."/>
            <person name="MacLean D."/>
            <person name="Van Oosterhout C."/>
            <person name="Jones J.D.G."/>
        </authorList>
    </citation>
    <scope>NUCLEOTIDE SEQUENCE [LARGE SCALE GENOMIC DNA]</scope>
    <source>
        <strain evidence="1 2">Ac Nc2</strain>
    </source>
</reference>
<accession>A0A024GN77</accession>
<dbReference type="EMBL" id="CAIX01000196">
    <property type="protein sequence ID" value="CCI47955.1"/>
    <property type="molecule type" value="Genomic_DNA"/>
</dbReference>
<dbReference type="AlphaFoldDB" id="A0A024GN77"/>
<evidence type="ECO:0000313" key="2">
    <source>
        <dbReference type="Proteomes" id="UP000053237"/>
    </source>
</evidence>
<comment type="caution">
    <text evidence="1">The sequence shown here is derived from an EMBL/GenBank/DDBJ whole genome shotgun (WGS) entry which is preliminary data.</text>
</comment>
<gene>
    <name evidence="1" type="ORF">BN9_089980</name>
</gene>
<name>A0A024GN77_9STRA</name>
<evidence type="ECO:0000313" key="1">
    <source>
        <dbReference type="EMBL" id="CCI47955.1"/>
    </source>
</evidence>
<sequence>MIDGNGKIRFSEDVTGFCQSLSSIKNNNLSLRFLYVGRPIDCTLTCKSDKLQAPMSFTRCIFLIIFHIPIQLVSLELSSEA</sequence>
<protein>
    <submittedName>
        <fullName evidence="1">Uncharacterized protein</fullName>
    </submittedName>
</protein>